<protein>
    <recommendedName>
        <fullName evidence="2">UPF0102 protein GCM10022392_12160</fullName>
    </recommendedName>
</protein>
<name>A0ABP7WLU7_9SPHI</name>
<dbReference type="HAMAP" id="MF_00048">
    <property type="entry name" value="UPF0102"/>
    <property type="match status" value="1"/>
</dbReference>
<reference evidence="4" key="1">
    <citation type="journal article" date="2019" name="Int. J. Syst. Evol. Microbiol.">
        <title>The Global Catalogue of Microorganisms (GCM) 10K type strain sequencing project: providing services to taxonomists for standard genome sequencing and annotation.</title>
        <authorList>
            <consortium name="The Broad Institute Genomics Platform"/>
            <consortium name="The Broad Institute Genome Sequencing Center for Infectious Disease"/>
            <person name="Wu L."/>
            <person name="Ma J."/>
        </authorList>
    </citation>
    <scope>NUCLEOTIDE SEQUENCE [LARGE SCALE GENOMIC DNA]</scope>
    <source>
        <strain evidence="4">JCM 17085</strain>
    </source>
</reference>
<organism evidence="3 4">
    <name type="scientific">Mucilaginibacter panaciglaebae</name>
    <dbReference type="NCBI Taxonomy" id="502331"/>
    <lineage>
        <taxon>Bacteria</taxon>
        <taxon>Pseudomonadati</taxon>
        <taxon>Bacteroidota</taxon>
        <taxon>Sphingobacteriia</taxon>
        <taxon>Sphingobacteriales</taxon>
        <taxon>Sphingobacteriaceae</taxon>
        <taxon>Mucilaginibacter</taxon>
    </lineage>
</organism>
<keyword evidence="4" id="KW-1185">Reference proteome</keyword>
<dbReference type="EMBL" id="BAABCV010000004">
    <property type="protein sequence ID" value="GAA4091782.1"/>
    <property type="molecule type" value="Genomic_DNA"/>
</dbReference>
<dbReference type="InterPro" id="IPR011856">
    <property type="entry name" value="tRNA_endonuc-like_dom_sf"/>
</dbReference>
<dbReference type="PANTHER" id="PTHR34039:SF1">
    <property type="entry name" value="UPF0102 PROTEIN YRAN"/>
    <property type="match status" value="1"/>
</dbReference>
<evidence type="ECO:0000256" key="1">
    <source>
        <dbReference type="ARBA" id="ARBA00006738"/>
    </source>
</evidence>
<dbReference type="SUPFAM" id="SSF52980">
    <property type="entry name" value="Restriction endonuclease-like"/>
    <property type="match status" value="1"/>
</dbReference>
<comment type="similarity">
    <text evidence="1 2">Belongs to the UPF0102 family.</text>
</comment>
<dbReference type="CDD" id="cd20736">
    <property type="entry name" value="PoNe_Nuclease"/>
    <property type="match status" value="1"/>
</dbReference>
<evidence type="ECO:0000313" key="4">
    <source>
        <dbReference type="Proteomes" id="UP001500841"/>
    </source>
</evidence>
<evidence type="ECO:0000256" key="2">
    <source>
        <dbReference type="HAMAP-Rule" id="MF_00048"/>
    </source>
</evidence>
<comment type="caution">
    <text evidence="3">The sequence shown here is derived from an EMBL/GenBank/DDBJ whole genome shotgun (WGS) entry which is preliminary data.</text>
</comment>
<proteinExistence type="inferred from homology"/>
<dbReference type="Pfam" id="PF02021">
    <property type="entry name" value="UPF0102"/>
    <property type="match status" value="1"/>
</dbReference>
<dbReference type="Proteomes" id="UP001500841">
    <property type="component" value="Unassembled WGS sequence"/>
</dbReference>
<evidence type="ECO:0000313" key="3">
    <source>
        <dbReference type="EMBL" id="GAA4091782.1"/>
    </source>
</evidence>
<accession>A0ABP7WLU7</accession>
<dbReference type="PANTHER" id="PTHR34039">
    <property type="entry name" value="UPF0102 PROTEIN YRAN"/>
    <property type="match status" value="1"/>
</dbReference>
<dbReference type="InterPro" id="IPR011335">
    <property type="entry name" value="Restrct_endonuc-II-like"/>
</dbReference>
<dbReference type="RefSeq" id="WP_345101844.1">
    <property type="nucleotide sequence ID" value="NZ_BAABCV010000004.1"/>
</dbReference>
<dbReference type="InterPro" id="IPR003509">
    <property type="entry name" value="UPF0102_YraN-like"/>
</dbReference>
<dbReference type="Gene3D" id="3.40.1350.10">
    <property type="match status" value="1"/>
</dbReference>
<sequence length="124" mass="14149">MALHNDLGRRGESLAKAHLETAGYEILDLNWTHGKAEVDLIAYKNKVIIFAEVKTRTGNGFGEPEDFVDIRKQKLLATAADEYIYLKSHEGEVRFDIIAILFNNDTDYTLNHIEDAFWPQPDNL</sequence>
<gene>
    <name evidence="3" type="ORF">GCM10022392_12160</name>
</gene>